<protein>
    <submittedName>
        <fullName evidence="2">Uncharacterized protein</fullName>
    </submittedName>
</protein>
<keyword evidence="1" id="KW-0812">Transmembrane</keyword>
<reference evidence="2 3" key="1">
    <citation type="submission" date="2019-10" db="EMBL/GenBank/DDBJ databases">
        <title>Draft Genome Sequence of Cytophagaceae sp. SJW1-29.</title>
        <authorList>
            <person name="Choi A."/>
        </authorList>
    </citation>
    <scope>NUCLEOTIDE SEQUENCE [LARGE SCALE GENOMIC DNA]</scope>
    <source>
        <strain evidence="2 3">SJW1-29</strain>
    </source>
</reference>
<accession>A0A7C9BK59</accession>
<feature type="transmembrane region" description="Helical" evidence="1">
    <location>
        <begin position="170"/>
        <end position="203"/>
    </location>
</feature>
<keyword evidence="3" id="KW-1185">Reference proteome</keyword>
<feature type="transmembrane region" description="Helical" evidence="1">
    <location>
        <begin position="215"/>
        <end position="233"/>
    </location>
</feature>
<feature type="transmembrane region" description="Helical" evidence="1">
    <location>
        <begin position="94"/>
        <end position="115"/>
    </location>
</feature>
<evidence type="ECO:0000313" key="3">
    <source>
        <dbReference type="Proteomes" id="UP000479293"/>
    </source>
</evidence>
<keyword evidence="1" id="KW-0472">Membrane</keyword>
<sequence length="553" mass="64096">MAKHSHHLIDRLSTNSLTIPILIGCGILLRLFHYLDNRSLWEDEVFLASSLIHMNFTQLASQPLEYQQRAPLGFLWLVRASILCFNNKEMALRLVSLLGGVVSMFLSVPVAKYFLKTSRSQVTALAIVAFAPPLVYHAVEVKQYGTEFLSTVLCLYLYARYHAARSLQPMVLWAVGGAIILWFSFSSLFVLAGIGIAVSLTDLRTKNWRLLTQRAIPFGIWFISFGIVYTLFIRRYPEETWLVQFWRNREAFWPLPPHSIHELVWPLRQTYSLLHYPLGLTWFDLNYTYPFSDAARFLARMPLLPALIGAWGALRLLRYEKRIFLLFAMPVLMALVASALEFYPLSERLTVFLAPIFVLVVAKGIESVEFHFSNPFVKNLVMLALLAAPLMNSARQLINPDLFGDYKKSRQREAMQYLQKNYRPGDVVYVYWNNLPSFRYYEEAYDFHFNTIYGSDVRLVSSDFDSYFKNLGVDFQHLPGHNRLWYLYKPYNGMKIGDIEKQPDWYYHKVDAAGKVLKYLSIFGKGEKVYPPENTDSDVNVYLFKLPETTFPD</sequence>
<proteinExistence type="predicted"/>
<evidence type="ECO:0000256" key="1">
    <source>
        <dbReference type="SAM" id="Phobius"/>
    </source>
</evidence>
<feature type="transmembrane region" description="Helical" evidence="1">
    <location>
        <begin position="122"/>
        <end position="139"/>
    </location>
</feature>
<comment type="caution">
    <text evidence="2">The sequence shown here is derived from an EMBL/GenBank/DDBJ whole genome shotgun (WGS) entry which is preliminary data.</text>
</comment>
<name>A0A7C9BK59_9BACT</name>
<organism evidence="2 3">
    <name type="scientific">Salmonirosea aquatica</name>
    <dbReference type="NCBI Taxonomy" id="2654236"/>
    <lineage>
        <taxon>Bacteria</taxon>
        <taxon>Pseudomonadati</taxon>
        <taxon>Bacteroidota</taxon>
        <taxon>Cytophagia</taxon>
        <taxon>Cytophagales</taxon>
        <taxon>Spirosomataceae</taxon>
        <taxon>Salmonirosea</taxon>
    </lineage>
</organism>
<dbReference type="RefSeq" id="WP_152763530.1">
    <property type="nucleotide sequence ID" value="NZ_WHLY01000002.1"/>
</dbReference>
<dbReference type="Proteomes" id="UP000479293">
    <property type="component" value="Unassembled WGS sequence"/>
</dbReference>
<feature type="transmembrane region" description="Helical" evidence="1">
    <location>
        <begin position="297"/>
        <end position="317"/>
    </location>
</feature>
<feature type="transmembrane region" description="Helical" evidence="1">
    <location>
        <begin position="324"/>
        <end position="343"/>
    </location>
</feature>
<dbReference type="EMBL" id="WHLY01000002">
    <property type="protein sequence ID" value="MPR36003.1"/>
    <property type="molecule type" value="Genomic_DNA"/>
</dbReference>
<evidence type="ECO:0000313" key="2">
    <source>
        <dbReference type="EMBL" id="MPR36003.1"/>
    </source>
</evidence>
<dbReference type="PROSITE" id="PS51257">
    <property type="entry name" value="PROKAR_LIPOPROTEIN"/>
    <property type="match status" value="1"/>
</dbReference>
<dbReference type="AlphaFoldDB" id="A0A7C9BK59"/>
<feature type="transmembrane region" description="Helical" evidence="1">
    <location>
        <begin position="12"/>
        <end position="32"/>
    </location>
</feature>
<gene>
    <name evidence="2" type="ORF">GBK04_22305</name>
</gene>
<keyword evidence="1" id="KW-1133">Transmembrane helix</keyword>